<sequence length="109" mass="11211">MRAERVGTQSQTRGIWKGRRSAEARLSPSHPTGGTCGAARWGTGRMRGMGESRGGREGSRPETDVWVGGEDAADADADAALGGGGSWGTVWPAGGEGGHWVGETWAGTT</sequence>
<dbReference type="AlphaFoldDB" id="A0A3S1BH43"/>
<organism evidence="2 3">
    <name type="scientific">Elysia chlorotica</name>
    <name type="common">Eastern emerald elysia</name>
    <name type="synonym">Sea slug</name>
    <dbReference type="NCBI Taxonomy" id="188477"/>
    <lineage>
        <taxon>Eukaryota</taxon>
        <taxon>Metazoa</taxon>
        <taxon>Spiralia</taxon>
        <taxon>Lophotrochozoa</taxon>
        <taxon>Mollusca</taxon>
        <taxon>Gastropoda</taxon>
        <taxon>Heterobranchia</taxon>
        <taxon>Euthyneura</taxon>
        <taxon>Panpulmonata</taxon>
        <taxon>Sacoglossa</taxon>
        <taxon>Placobranchoidea</taxon>
        <taxon>Plakobranchidae</taxon>
        <taxon>Elysia</taxon>
    </lineage>
</organism>
<proteinExistence type="predicted"/>
<accession>A0A3S1BH43</accession>
<feature type="compositionally biased region" description="Basic and acidic residues" evidence="1">
    <location>
        <begin position="48"/>
        <end position="63"/>
    </location>
</feature>
<comment type="caution">
    <text evidence="2">The sequence shown here is derived from an EMBL/GenBank/DDBJ whole genome shotgun (WGS) entry which is preliminary data.</text>
</comment>
<keyword evidence="3" id="KW-1185">Reference proteome</keyword>
<evidence type="ECO:0000313" key="2">
    <source>
        <dbReference type="EMBL" id="RUS83815.1"/>
    </source>
</evidence>
<dbReference type="EMBL" id="RQTK01000229">
    <property type="protein sequence ID" value="RUS83815.1"/>
    <property type="molecule type" value="Genomic_DNA"/>
</dbReference>
<gene>
    <name evidence="2" type="ORF">EGW08_008427</name>
</gene>
<feature type="non-terminal residue" evidence="2">
    <location>
        <position position="109"/>
    </location>
</feature>
<reference evidence="2 3" key="1">
    <citation type="submission" date="2019-01" db="EMBL/GenBank/DDBJ databases">
        <title>A draft genome assembly of the solar-powered sea slug Elysia chlorotica.</title>
        <authorList>
            <person name="Cai H."/>
            <person name="Li Q."/>
            <person name="Fang X."/>
            <person name="Li J."/>
            <person name="Curtis N.E."/>
            <person name="Altenburger A."/>
            <person name="Shibata T."/>
            <person name="Feng M."/>
            <person name="Maeda T."/>
            <person name="Schwartz J.A."/>
            <person name="Shigenobu S."/>
            <person name="Lundholm N."/>
            <person name="Nishiyama T."/>
            <person name="Yang H."/>
            <person name="Hasebe M."/>
            <person name="Li S."/>
            <person name="Pierce S.K."/>
            <person name="Wang J."/>
        </authorList>
    </citation>
    <scope>NUCLEOTIDE SEQUENCE [LARGE SCALE GENOMIC DNA]</scope>
    <source>
        <strain evidence="2">EC2010</strain>
        <tissue evidence="2">Whole organism of an adult</tissue>
    </source>
</reference>
<dbReference type="Proteomes" id="UP000271974">
    <property type="component" value="Unassembled WGS sequence"/>
</dbReference>
<protein>
    <submittedName>
        <fullName evidence="2">Uncharacterized protein</fullName>
    </submittedName>
</protein>
<feature type="region of interest" description="Disordered" evidence="1">
    <location>
        <begin position="1"/>
        <end position="109"/>
    </location>
</feature>
<evidence type="ECO:0000256" key="1">
    <source>
        <dbReference type="SAM" id="MobiDB-lite"/>
    </source>
</evidence>
<name>A0A3S1BH43_ELYCH</name>
<evidence type="ECO:0000313" key="3">
    <source>
        <dbReference type="Proteomes" id="UP000271974"/>
    </source>
</evidence>